<feature type="transmembrane region" description="Helical" evidence="5">
    <location>
        <begin position="228"/>
        <end position="247"/>
    </location>
</feature>
<comment type="subcellular location">
    <subcellularLocation>
        <location evidence="1">Membrane</location>
        <topology evidence="1">Multi-pass membrane protein</topology>
    </subcellularLocation>
</comment>
<evidence type="ECO:0000256" key="1">
    <source>
        <dbReference type="ARBA" id="ARBA00004141"/>
    </source>
</evidence>
<dbReference type="AlphaFoldDB" id="A0A1I1EBQ0"/>
<evidence type="ECO:0000256" key="4">
    <source>
        <dbReference type="ARBA" id="ARBA00023136"/>
    </source>
</evidence>
<dbReference type="Proteomes" id="UP000199514">
    <property type="component" value="Unassembled WGS sequence"/>
</dbReference>
<dbReference type="InterPro" id="IPR014743">
    <property type="entry name" value="Cl-channel_core"/>
</dbReference>
<proteinExistence type="predicted"/>
<dbReference type="OrthoDB" id="9767361at2"/>
<evidence type="ECO:0000256" key="2">
    <source>
        <dbReference type="ARBA" id="ARBA00022692"/>
    </source>
</evidence>
<dbReference type="PANTHER" id="PTHR43427">
    <property type="entry name" value="CHLORIDE CHANNEL PROTEIN CLC-E"/>
    <property type="match status" value="1"/>
</dbReference>
<keyword evidence="3 5" id="KW-1133">Transmembrane helix</keyword>
<accession>A0A1I1EBQ0</accession>
<reference evidence="6 7" key="1">
    <citation type="submission" date="2016-10" db="EMBL/GenBank/DDBJ databases">
        <authorList>
            <person name="de Groot N.N."/>
        </authorList>
    </citation>
    <scope>NUCLEOTIDE SEQUENCE [LARGE SCALE GENOMIC DNA]</scope>
    <source>
        <strain evidence="6 7">DSM 6793</strain>
    </source>
</reference>
<feature type="transmembrane region" description="Helical" evidence="5">
    <location>
        <begin position="259"/>
        <end position="281"/>
    </location>
</feature>
<feature type="transmembrane region" description="Helical" evidence="5">
    <location>
        <begin position="20"/>
        <end position="43"/>
    </location>
</feature>
<evidence type="ECO:0000256" key="3">
    <source>
        <dbReference type="ARBA" id="ARBA00022989"/>
    </source>
</evidence>
<sequence>MTQTQTQLSYKQPLNQLAWFGLWAGLGLLLGLIVGSACAIFLISLQWVTQWRESHVWIIGLLPLLAAAVAYLYQRFDTGEESKGNNTIISRIQHPEQKPISWRMSPMVLVGTLLTHLGGGSAGREGTAVQIGGALASLLLKFGRWSKENQILLLMCGAGAGFSALFGTPLAGAIFAIEFAVVGKMWHKAWLPVFWASLCANYVCNLWPVTHTHYPQITMPTFSPENLLYVVVAAIAFGLAARVFVWLNEWLSAKSKQFISNAILRAAIGGAIVAASVWLAGTTQYIGLGLPLIEASFREPQAIYIFFIKIVLTCLTLSFGMKGGEVTPLFFIGATLGSALAVWLPLPVAGLAGMGLIAVFSASANVPLTGLLLGVELFGAQAGLYWALATWLACWVSGKKGIYTTQQLF</sequence>
<feature type="transmembrane region" description="Helical" evidence="5">
    <location>
        <begin position="151"/>
        <end position="177"/>
    </location>
</feature>
<dbReference type="PANTHER" id="PTHR43427:SF12">
    <property type="entry name" value="CHLORIDE TRANSPORTER"/>
    <property type="match status" value="1"/>
</dbReference>
<feature type="transmembrane region" description="Helical" evidence="5">
    <location>
        <begin position="382"/>
        <end position="398"/>
    </location>
</feature>
<dbReference type="STRING" id="927664.SAMN05421780_101640"/>
<name>A0A1I1EBQ0_9BACT</name>
<keyword evidence="2 5" id="KW-0812">Transmembrane</keyword>
<dbReference type="InterPro" id="IPR050368">
    <property type="entry name" value="ClC-type_chloride_channel"/>
</dbReference>
<organism evidence="6 7">
    <name type="scientific">Flexibacter flexilis DSM 6793</name>
    <dbReference type="NCBI Taxonomy" id="927664"/>
    <lineage>
        <taxon>Bacteria</taxon>
        <taxon>Pseudomonadati</taxon>
        <taxon>Bacteroidota</taxon>
        <taxon>Cytophagia</taxon>
        <taxon>Cytophagales</taxon>
        <taxon>Flexibacteraceae</taxon>
        <taxon>Flexibacter</taxon>
    </lineage>
</organism>
<dbReference type="EMBL" id="FOLE01000001">
    <property type="protein sequence ID" value="SFB82363.1"/>
    <property type="molecule type" value="Genomic_DNA"/>
</dbReference>
<dbReference type="PRINTS" id="PR00762">
    <property type="entry name" value="CLCHANNEL"/>
</dbReference>
<feature type="transmembrane region" description="Helical" evidence="5">
    <location>
        <begin position="55"/>
        <end position="73"/>
    </location>
</feature>
<protein>
    <submittedName>
        <fullName evidence="6">H+/Cl-antiporter ClcA</fullName>
    </submittedName>
</protein>
<evidence type="ECO:0000256" key="5">
    <source>
        <dbReference type="SAM" id="Phobius"/>
    </source>
</evidence>
<dbReference type="GO" id="GO:0015108">
    <property type="term" value="F:chloride transmembrane transporter activity"/>
    <property type="evidence" value="ECO:0007669"/>
    <property type="project" value="InterPro"/>
</dbReference>
<dbReference type="GO" id="GO:0016020">
    <property type="term" value="C:membrane"/>
    <property type="evidence" value="ECO:0007669"/>
    <property type="project" value="UniProtKB-SubCell"/>
</dbReference>
<dbReference type="SUPFAM" id="SSF81340">
    <property type="entry name" value="Clc chloride channel"/>
    <property type="match status" value="1"/>
</dbReference>
<evidence type="ECO:0000313" key="7">
    <source>
        <dbReference type="Proteomes" id="UP000199514"/>
    </source>
</evidence>
<keyword evidence="7" id="KW-1185">Reference proteome</keyword>
<keyword evidence="4 5" id="KW-0472">Membrane</keyword>
<dbReference type="Gene3D" id="1.10.3080.10">
    <property type="entry name" value="Clc chloride channel"/>
    <property type="match status" value="1"/>
</dbReference>
<feature type="transmembrane region" description="Helical" evidence="5">
    <location>
        <begin position="301"/>
        <end position="319"/>
    </location>
</feature>
<dbReference type="InterPro" id="IPR001807">
    <property type="entry name" value="ClC"/>
</dbReference>
<evidence type="ECO:0000313" key="6">
    <source>
        <dbReference type="EMBL" id="SFB82363.1"/>
    </source>
</evidence>
<dbReference type="RefSeq" id="WP_091507163.1">
    <property type="nucleotide sequence ID" value="NZ_FOLE01000001.1"/>
</dbReference>
<gene>
    <name evidence="6" type="ORF">SAMN05421780_101640</name>
</gene>
<dbReference type="Pfam" id="PF00654">
    <property type="entry name" value="Voltage_CLC"/>
    <property type="match status" value="1"/>
</dbReference>